<keyword evidence="6 12" id="KW-0472">Membrane</keyword>
<dbReference type="GO" id="GO:0005886">
    <property type="term" value="C:plasma membrane"/>
    <property type="evidence" value="ECO:0007669"/>
    <property type="project" value="UniProtKB-SubCell"/>
</dbReference>
<comment type="PTM">
    <text evidence="12">Is synthesized initially as an inactive proenzyme. Formation of the active enzyme involves a self-maturation process in which the active site pyruvoyl group is generated from an internal serine residue via an autocatalytic post-translational modification. Two non-identical subunits are generated from the proenzyme in this reaction, and the pyruvate is formed at the N-terminus of the alpha chain, which is derived from the carboxyl end of the proenzyme. The autoendoproteolytic cleavage occurs by a canonical serine protease mechanism, in which the side chain hydroxyl group of the serine supplies its oxygen atom to form the C-terminus of the beta chain, while the remainder of the serine residue undergoes an oxidative deamination to produce ammonia and the pyruvoyl prosthetic group on the alpha chain. During this reaction, the Ser that is part of the protease active site of the proenzyme becomes the pyruvoyl prosthetic group, which constitutes an essential element of the active site of the mature decarboxylase.</text>
</comment>
<comment type="subunit">
    <text evidence="12">Heterodimer of a large membrane-associated beta subunit and a small pyruvoyl-containing alpha subunit.</text>
</comment>
<comment type="pathway">
    <text evidence="12">Phospholipid metabolism; phosphatidylethanolamine biosynthesis; phosphatidylethanolamine from CDP-diacylglycerol: step 2/2.</text>
</comment>
<keyword evidence="2 12" id="KW-1003">Cell membrane</keyword>
<comment type="function">
    <text evidence="12">Catalyzes the formation of phosphatidylethanolamine (PtdEtn) from phosphatidylserine (PtdSer).</text>
</comment>
<evidence type="ECO:0000256" key="7">
    <source>
        <dbReference type="ARBA" id="ARBA00023145"/>
    </source>
</evidence>
<dbReference type="STRING" id="1142511.WIGMOR_0333"/>
<evidence type="ECO:0000256" key="10">
    <source>
        <dbReference type="ARBA" id="ARBA00023264"/>
    </source>
</evidence>
<reference evidence="13 14" key="1">
    <citation type="journal article" date="2012" name="MBio">
        <title>Insight into the transmission biology and species-specific functional capabilities of tsetse (Diptera: glossinidae) obligate symbiont wigglesworthia.</title>
        <authorList>
            <person name="Rio R.V."/>
            <person name="Symula R.E."/>
            <person name="Wang J."/>
            <person name="Lohs C."/>
            <person name="Wu Y.N."/>
            <person name="Snyder A.K."/>
            <person name="Bjornson R.D."/>
            <person name="Oshima K."/>
            <person name="Biehl B.S."/>
            <person name="Perna N.T."/>
            <person name="Hattori M."/>
            <person name="Aksoy S."/>
        </authorList>
    </citation>
    <scope>NUCLEOTIDE SEQUENCE [LARGE SCALE GENOMIC DNA]</scope>
    <source>
        <strain evidence="13">WGM</strain>
    </source>
</reference>
<dbReference type="EMBL" id="CP003315">
    <property type="protein sequence ID" value="AFA41168.1"/>
    <property type="molecule type" value="Genomic_DNA"/>
</dbReference>
<dbReference type="EC" id="4.1.1.65" evidence="12"/>
<dbReference type="KEGG" id="wgl:WIGMOR_0333"/>
<keyword evidence="5 12" id="KW-0443">Lipid metabolism</keyword>
<dbReference type="PANTHER" id="PTHR10067">
    <property type="entry name" value="PHOSPHATIDYLSERINE DECARBOXYLASE"/>
    <property type="match status" value="1"/>
</dbReference>
<dbReference type="HAMAP" id="MF_00662">
    <property type="entry name" value="PS_decarb_PSD_B_type1"/>
    <property type="match status" value="1"/>
</dbReference>
<keyword evidence="11 12" id="KW-0670">Pyruvate</keyword>
<feature type="chain" id="PRO_5023493060" description="Phosphatidylserine decarboxylase beta chain" evidence="12">
    <location>
        <begin position="1"/>
        <end position="248"/>
    </location>
</feature>
<feature type="active site" description="Charge relay system; for autoendoproteolytic cleavage activity" evidence="12">
    <location>
        <position position="249"/>
    </location>
</feature>
<comment type="subcellular location">
    <subcellularLocation>
        <location evidence="12">Cell membrane</location>
        <topology evidence="12">Peripheral membrane protein</topology>
    </subcellularLocation>
</comment>
<comment type="cofactor">
    <cofactor evidence="12">
        <name>pyruvate</name>
        <dbReference type="ChEBI" id="CHEBI:15361"/>
    </cofactor>
    <text evidence="12">Binds 1 pyruvoyl group covalently per subunit.</text>
</comment>
<feature type="modified residue" description="Pyruvic acid (Ser); by autocatalysis" evidence="12">
    <location>
        <position position="249"/>
    </location>
</feature>
<evidence type="ECO:0000256" key="5">
    <source>
        <dbReference type="ARBA" id="ARBA00023098"/>
    </source>
</evidence>
<dbReference type="UniPathway" id="UPA00558">
    <property type="reaction ID" value="UER00616"/>
</dbReference>
<keyword evidence="7 12" id="KW-0865">Zymogen</keyword>
<dbReference type="eggNOG" id="COG0688">
    <property type="taxonomic scope" value="Bacteria"/>
</dbReference>
<feature type="site" description="Cleavage (non-hydrolytic); by autocatalysis" evidence="12">
    <location>
        <begin position="248"/>
        <end position="249"/>
    </location>
</feature>
<evidence type="ECO:0000256" key="1">
    <source>
        <dbReference type="ARBA" id="ARBA00005189"/>
    </source>
</evidence>
<evidence type="ECO:0000313" key="14">
    <source>
        <dbReference type="Proteomes" id="UP000009061"/>
    </source>
</evidence>
<keyword evidence="8 12" id="KW-0594">Phospholipid biosynthesis</keyword>
<sequence length="291" mass="33967">MYIMLQNFLPKLWITKFFGWIAECKCKTLAYFSILIFIKIYKINVKEIKQSNLKLYSSFNEFFSRKIDMNFRPVHPDPLIIVCPADGMLTQFGYFEETKELQIKNHGYTLNALLAENEKMIKLFQYGIFFTTYLSPKNYHRVHMPCDGILQKMLYVPGQLFSVNTKFFSKIPNVFAKNERVICLFNTRFGPMLQILIGSIICGTISTTWFGKVTPPREGIIKLWKYSNNMQQKIYLNKGEEMGLFTLGSTVITVFTKENILLGENLNTYDTMRIGNILAYGIQNNKERFIN</sequence>
<keyword evidence="4 12" id="KW-0210">Decarboxylase</keyword>
<evidence type="ECO:0000256" key="11">
    <source>
        <dbReference type="ARBA" id="ARBA00023317"/>
    </source>
</evidence>
<evidence type="ECO:0000256" key="6">
    <source>
        <dbReference type="ARBA" id="ARBA00023136"/>
    </source>
</evidence>
<feature type="active site" description="Charge relay system; for autoendoproteolytic cleavage activity" evidence="12">
    <location>
        <position position="86"/>
    </location>
</feature>
<dbReference type="OrthoDB" id="9802030at2"/>
<evidence type="ECO:0000256" key="8">
    <source>
        <dbReference type="ARBA" id="ARBA00023209"/>
    </source>
</evidence>
<feature type="chain" id="PRO_5023493059" description="Phosphatidylserine decarboxylase alpha chain" evidence="12">
    <location>
        <begin position="249"/>
        <end position="291"/>
    </location>
</feature>
<accession>H6Q5X2</accession>
<dbReference type="InterPro" id="IPR033178">
    <property type="entry name" value="PSD_type1_pro"/>
</dbReference>
<dbReference type="GO" id="GO:0006646">
    <property type="term" value="P:phosphatidylethanolamine biosynthetic process"/>
    <property type="evidence" value="ECO:0007669"/>
    <property type="project" value="UniProtKB-UniRule"/>
</dbReference>
<evidence type="ECO:0000256" key="3">
    <source>
        <dbReference type="ARBA" id="ARBA00022516"/>
    </source>
</evidence>
<feature type="active site" description="Schiff-base intermediate with substrate; via pyruvic acid; for decarboxylase activity" evidence="12">
    <location>
        <position position="249"/>
    </location>
</feature>
<gene>
    <name evidence="12 13" type="primary">psd</name>
    <name evidence="13" type="ORF">WIGMOR_0333</name>
</gene>
<dbReference type="InterPro" id="IPR033177">
    <property type="entry name" value="PSD-B"/>
</dbReference>
<dbReference type="InterPro" id="IPR003817">
    <property type="entry name" value="PS_Dcarbxylase"/>
</dbReference>
<evidence type="ECO:0000256" key="12">
    <source>
        <dbReference type="HAMAP-Rule" id="MF_00662"/>
    </source>
</evidence>
<organism evidence="13 14">
    <name type="scientific">Wigglesworthia glossinidia endosymbiont of Glossina morsitans morsitans</name>
    <name type="common">Yale colony</name>
    <dbReference type="NCBI Taxonomy" id="1142511"/>
    <lineage>
        <taxon>Bacteria</taxon>
        <taxon>Pseudomonadati</taxon>
        <taxon>Pseudomonadota</taxon>
        <taxon>Gammaproteobacteria</taxon>
        <taxon>Enterobacterales</taxon>
        <taxon>Erwiniaceae</taxon>
        <taxon>Wigglesworthia</taxon>
    </lineage>
</organism>
<dbReference type="HOGENOM" id="CLU_029061_4_1_6"/>
<dbReference type="NCBIfam" id="TIGR00163">
    <property type="entry name" value="PS_decarb"/>
    <property type="match status" value="1"/>
</dbReference>
<evidence type="ECO:0000256" key="4">
    <source>
        <dbReference type="ARBA" id="ARBA00022793"/>
    </source>
</evidence>
<evidence type="ECO:0000256" key="9">
    <source>
        <dbReference type="ARBA" id="ARBA00023239"/>
    </source>
</evidence>
<dbReference type="Pfam" id="PF02666">
    <property type="entry name" value="PS_Dcarbxylase"/>
    <property type="match status" value="1"/>
</dbReference>
<evidence type="ECO:0000313" key="13">
    <source>
        <dbReference type="EMBL" id="AFA41168.1"/>
    </source>
</evidence>
<dbReference type="PANTHER" id="PTHR10067:SF6">
    <property type="entry name" value="PHOSPHATIDYLSERINE DECARBOXYLASE PROENZYME, MITOCHONDRIAL"/>
    <property type="match status" value="1"/>
</dbReference>
<comment type="pathway">
    <text evidence="1">Lipid metabolism.</text>
</comment>
<comment type="similarity">
    <text evidence="12">Belongs to the phosphatidylserine decarboxylase family. PSD-B subfamily. Prokaryotic type I sub-subfamily.</text>
</comment>
<keyword evidence="10 12" id="KW-1208">Phospholipid metabolism</keyword>
<dbReference type="AlphaFoldDB" id="H6Q5X2"/>
<dbReference type="GO" id="GO:0004609">
    <property type="term" value="F:phosphatidylserine decarboxylase activity"/>
    <property type="evidence" value="ECO:0007669"/>
    <property type="project" value="UniProtKB-UniRule"/>
</dbReference>
<protein>
    <recommendedName>
        <fullName evidence="12">Phosphatidylserine decarboxylase proenzyme</fullName>
        <ecNumber evidence="12">4.1.1.65</ecNumber>
    </recommendedName>
    <component>
        <recommendedName>
            <fullName evidence="12">Phosphatidylserine decarboxylase alpha chain</fullName>
        </recommendedName>
    </component>
    <component>
        <recommendedName>
            <fullName evidence="12">Phosphatidylserine decarboxylase beta chain</fullName>
        </recommendedName>
    </component>
</protein>
<proteinExistence type="inferred from homology"/>
<keyword evidence="9 12" id="KW-0456">Lyase</keyword>
<feature type="active site" description="Charge relay system; for autoendoproteolytic cleavage activity" evidence="12">
    <location>
        <position position="143"/>
    </location>
</feature>
<keyword evidence="14" id="KW-1185">Reference proteome</keyword>
<comment type="catalytic activity">
    <reaction evidence="12">
        <text>a 1,2-diacyl-sn-glycero-3-phospho-L-serine + H(+) = a 1,2-diacyl-sn-glycero-3-phosphoethanolamine + CO2</text>
        <dbReference type="Rhea" id="RHEA:20828"/>
        <dbReference type="ChEBI" id="CHEBI:15378"/>
        <dbReference type="ChEBI" id="CHEBI:16526"/>
        <dbReference type="ChEBI" id="CHEBI:57262"/>
        <dbReference type="ChEBI" id="CHEBI:64612"/>
        <dbReference type="EC" id="4.1.1.65"/>
    </reaction>
</comment>
<keyword evidence="3 12" id="KW-0444">Lipid biosynthesis</keyword>
<evidence type="ECO:0000256" key="2">
    <source>
        <dbReference type="ARBA" id="ARBA00022475"/>
    </source>
</evidence>
<name>H6Q5X2_WIGGL</name>
<dbReference type="Proteomes" id="UP000009061">
    <property type="component" value="Chromosome"/>
</dbReference>